<keyword evidence="3" id="KW-0963">Cytoplasm</keyword>
<evidence type="ECO:0000259" key="7">
    <source>
        <dbReference type="PROSITE" id="PS50942"/>
    </source>
</evidence>
<evidence type="ECO:0000256" key="5">
    <source>
        <dbReference type="SAM" id="Coils"/>
    </source>
</evidence>
<dbReference type="SMART" id="SM00273">
    <property type="entry name" value="ENTH"/>
    <property type="match status" value="1"/>
</dbReference>
<keyword evidence="5" id="KW-0175">Coiled coil</keyword>
<evidence type="ECO:0000256" key="6">
    <source>
        <dbReference type="SAM" id="MobiDB-lite"/>
    </source>
</evidence>
<feature type="domain" description="ENTH" evidence="7">
    <location>
        <begin position="20"/>
        <end position="148"/>
    </location>
</feature>
<protein>
    <submittedName>
        <fullName evidence="10">Huntingtin-interacting protein 1-related protein</fullName>
    </submittedName>
</protein>
<dbReference type="FunFam" id="1.25.40.90:FF:000012">
    <property type="entry name" value="Huntingtin interacting protein 1-related"/>
    <property type="match status" value="1"/>
</dbReference>
<dbReference type="InterPro" id="IPR030224">
    <property type="entry name" value="Sla2_fam"/>
</dbReference>
<dbReference type="Gene3D" id="1.25.40.90">
    <property type="match status" value="1"/>
</dbReference>
<dbReference type="InterPro" id="IPR035964">
    <property type="entry name" value="I/LWEQ_dom_sf"/>
</dbReference>
<dbReference type="GO" id="GO:0032051">
    <property type="term" value="F:clathrin light chain binding"/>
    <property type="evidence" value="ECO:0007669"/>
    <property type="project" value="TreeGrafter"/>
</dbReference>
<evidence type="ECO:0000313" key="9">
    <source>
        <dbReference type="Proteomes" id="UP000694843"/>
    </source>
</evidence>
<dbReference type="SUPFAM" id="SSF109885">
    <property type="entry name" value="I/LWEQ domain"/>
    <property type="match status" value="1"/>
</dbReference>
<feature type="compositionally biased region" description="Basic and acidic residues" evidence="6">
    <location>
        <begin position="18"/>
        <end position="31"/>
    </location>
</feature>
<dbReference type="RefSeq" id="XP_047741559.1">
    <property type="nucleotide sequence ID" value="XM_047885603.1"/>
</dbReference>
<dbReference type="InterPro" id="IPR002558">
    <property type="entry name" value="ILWEQ_dom"/>
</dbReference>
<dbReference type="GO" id="GO:0007015">
    <property type="term" value="P:actin filament organization"/>
    <property type="evidence" value="ECO:0007669"/>
    <property type="project" value="TreeGrafter"/>
</dbReference>
<evidence type="ECO:0000259" key="8">
    <source>
        <dbReference type="PROSITE" id="PS50945"/>
    </source>
</evidence>
<dbReference type="GO" id="GO:0043325">
    <property type="term" value="F:phosphatidylinositol-3,4-bisphosphate binding"/>
    <property type="evidence" value="ECO:0007669"/>
    <property type="project" value="TreeGrafter"/>
</dbReference>
<reference evidence="10" key="1">
    <citation type="submission" date="2025-08" db="UniProtKB">
        <authorList>
            <consortium name="RefSeq"/>
        </authorList>
    </citation>
    <scope>IDENTIFICATION</scope>
    <source>
        <tissue evidence="10">Whole organism</tissue>
    </source>
</reference>
<dbReference type="SMART" id="SM00307">
    <property type="entry name" value="ILWEQ"/>
    <property type="match status" value="1"/>
</dbReference>
<dbReference type="PROSITE" id="PS50942">
    <property type="entry name" value="ENTH"/>
    <property type="match status" value="1"/>
</dbReference>
<dbReference type="OMA" id="FQMSVEM"/>
<evidence type="ECO:0000256" key="3">
    <source>
        <dbReference type="ARBA" id="ARBA00022490"/>
    </source>
</evidence>
<comment type="similarity">
    <text evidence="2">Belongs to the SLA2 family.</text>
</comment>
<accession>A0A979FWC4</accession>
<gene>
    <name evidence="10" type="primary">LOC108665798</name>
</gene>
<dbReference type="OrthoDB" id="8178130at2759"/>
<name>A0A979FWC4_HYAAZ</name>
<dbReference type="GeneID" id="108665798"/>
<dbReference type="PANTHER" id="PTHR10407:SF15">
    <property type="entry name" value="HUNTINGTIN INTERACTING PROTEIN 1"/>
    <property type="match status" value="1"/>
</dbReference>
<dbReference type="AlphaFoldDB" id="A0A979FWC4"/>
<dbReference type="Pfam" id="PF07651">
    <property type="entry name" value="ANTH"/>
    <property type="match status" value="1"/>
</dbReference>
<dbReference type="InterPro" id="IPR011417">
    <property type="entry name" value="ANTH_dom"/>
</dbReference>
<feature type="coiled-coil region" evidence="5">
    <location>
        <begin position="357"/>
        <end position="419"/>
    </location>
</feature>
<dbReference type="Proteomes" id="UP000694843">
    <property type="component" value="Unplaced"/>
</dbReference>
<dbReference type="GO" id="GO:0030136">
    <property type="term" value="C:clathrin-coated vesicle"/>
    <property type="evidence" value="ECO:0007669"/>
    <property type="project" value="TreeGrafter"/>
</dbReference>
<keyword evidence="9" id="KW-1185">Reference proteome</keyword>
<dbReference type="PROSITE" id="PS50945">
    <property type="entry name" value="I_LWEQ"/>
    <property type="match status" value="1"/>
</dbReference>
<dbReference type="GO" id="GO:0030864">
    <property type="term" value="C:cortical actin cytoskeleton"/>
    <property type="evidence" value="ECO:0007669"/>
    <property type="project" value="TreeGrafter"/>
</dbReference>
<feature type="domain" description="I/LWEQ" evidence="8">
    <location>
        <begin position="933"/>
        <end position="1173"/>
    </location>
</feature>
<evidence type="ECO:0000256" key="4">
    <source>
        <dbReference type="ARBA" id="ARBA00023203"/>
    </source>
</evidence>
<sequence length="1180" mass="132867">MIPIKRLPLGSRRPNTLEQERENSERQQEVSYRKAINEQEEPSKPKHVRNLIIATHKDKNATNFWKLAHTLSPLATDVTAWKFCHALHIILRDGHKHALRDTMKNFEFIRSMREHFGHLTHGYGRLIVRYCDLLMCKLNFHKRNPQFPSNLSVKPDDLHSIAETDANDYFELAVEMFEYTECILKLFKEVFNSLDQSRAVSNTREGKCRLAPLIPCVQDSASLYDLTVRILFNLHKEPSMYCKHPTDPSLTTDLLTGHRTRFSEQFLELRNFYSSTSKLQYFQQLGITIPQLPTEAPNFLVEAELAVHVAPVVLVQEQPDDCTSELYDASLIDTSDPPPIPPHPLDHTLNGSMAESLAERDALIEALTQELQSTRARLQQHQQHQQHQQEHQQQLLTELQHLRAQNQSLEVAVQQERTAKESVMLQVEAAAAGVEALAKLQHEENNRRIAEEKFTKMREIYQKLRDEHVSLIRSKAEVDRAAEGERLRREAGEAAVRRLEAKLEDQQRLISDMHDNTDKEKETLLNRVAELQQALDAARELADKQSAEHEQRLALLEVQTGGLTDELQLKNKQLEQAQELLEQAEKQLEQVQEKLDETNAVKKATQDQADELKATLLKSEMELESLKTLLSASQAHAADNAEQKRILEAELMKALAERDALRRDIEKTNNEKEALESRNRVLENRIEVLMNDNERSIESQQVLRTENSILRDHLDQSREDVSRLELRSKQLEETLGLGQQALDHLREEAEDREDRLASVQRSLHECEILKEDLAECKDQLIARVADLQDRLATSVADQRAMKKEFKKQVSVQQRCTEDRVAACVSSCAAGCAALLTLALQHSRSDQHAELRSTPEFTLVFEPIITGCLERLPPIISQYFTASQSVSAAPELISQLAEYSHSTASFVLYATAASHVAADIEMAQAHRLVSRCVDTSVCVEDAAEAVEREMDAMTRAIAEATEATAAILAAARKDQTGLKLQVNESLLGVCMELLSAVQVLVVRAAHLQQEVVQKGRGGASPKDFYKRNHRWTQGLISGAKAVAIAAQALMSAADAVVCKGGRFEEVMVSSREIAASSMQLVMASRVKAEPGSAALAALNTAAKTISTLAGTLVATAENARDQVASDDLDFSSLSLHQTKRLEMDALVKVLEAEKKLEEQREKLAHLRRHHYQMAGQAEDPQ</sequence>
<dbReference type="GO" id="GO:0006897">
    <property type="term" value="P:endocytosis"/>
    <property type="evidence" value="ECO:0007669"/>
    <property type="project" value="InterPro"/>
</dbReference>
<dbReference type="GO" id="GO:0048268">
    <property type="term" value="P:clathrin coat assembly"/>
    <property type="evidence" value="ECO:0007669"/>
    <property type="project" value="TreeGrafter"/>
</dbReference>
<dbReference type="Pfam" id="PF01608">
    <property type="entry name" value="I_LWEQ"/>
    <property type="match status" value="1"/>
</dbReference>
<dbReference type="GO" id="GO:0051015">
    <property type="term" value="F:actin filament binding"/>
    <property type="evidence" value="ECO:0007669"/>
    <property type="project" value="TreeGrafter"/>
</dbReference>
<evidence type="ECO:0000256" key="1">
    <source>
        <dbReference type="ARBA" id="ARBA00004496"/>
    </source>
</evidence>
<dbReference type="PANTHER" id="PTHR10407">
    <property type="entry name" value="HUNTINGTIN INTERACTING PROTEIN 1"/>
    <property type="match status" value="1"/>
</dbReference>
<evidence type="ECO:0000256" key="2">
    <source>
        <dbReference type="ARBA" id="ARBA00010135"/>
    </source>
</evidence>
<evidence type="ECO:0000313" key="10">
    <source>
        <dbReference type="RefSeq" id="XP_047741559.1"/>
    </source>
</evidence>
<feature type="coiled-coil region" evidence="5">
    <location>
        <begin position="447"/>
        <end position="790"/>
    </location>
</feature>
<dbReference type="GO" id="GO:0035615">
    <property type="term" value="F:clathrin adaptor activity"/>
    <property type="evidence" value="ECO:0007669"/>
    <property type="project" value="TreeGrafter"/>
</dbReference>
<dbReference type="SUPFAM" id="SSF48464">
    <property type="entry name" value="ENTH/VHS domain"/>
    <property type="match status" value="1"/>
</dbReference>
<dbReference type="Gene3D" id="1.20.5.1700">
    <property type="match status" value="1"/>
</dbReference>
<dbReference type="GO" id="GO:0080025">
    <property type="term" value="F:phosphatidylinositol-3,5-bisphosphate binding"/>
    <property type="evidence" value="ECO:0007669"/>
    <property type="project" value="TreeGrafter"/>
</dbReference>
<organism evidence="9 10">
    <name type="scientific">Hyalella azteca</name>
    <name type="common">Amphipod</name>
    <dbReference type="NCBI Taxonomy" id="294128"/>
    <lineage>
        <taxon>Eukaryota</taxon>
        <taxon>Metazoa</taxon>
        <taxon>Ecdysozoa</taxon>
        <taxon>Arthropoda</taxon>
        <taxon>Crustacea</taxon>
        <taxon>Multicrustacea</taxon>
        <taxon>Malacostraca</taxon>
        <taxon>Eumalacostraca</taxon>
        <taxon>Peracarida</taxon>
        <taxon>Amphipoda</taxon>
        <taxon>Senticaudata</taxon>
        <taxon>Talitrida</taxon>
        <taxon>Talitroidea</taxon>
        <taxon>Hyalellidae</taxon>
        <taxon>Hyalella</taxon>
    </lineage>
</organism>
<dbReference type="InterPro" id="IPR008942">
    <property type="entry name" value="ENTH_VHS"/>
</dbReference>
<dbReference type="KEGG" id="hazt:108665798"/>
<keyword evidence="4" id="KW-0009">Actin-binding</keyword>
<feature type="region of interest" description="Disordered" evidence="6">
    <location>
        <begin position="1"/>
        <end position="31"/>
    </location>
</feature>
<dbReference type="CTD" id="3092"/>
<dbReference type="Gene3D" id="1.20.1410.10">
    <property type="entry name" value="I/LWEQ domain"/>
    <property type="match status" value="1"/>
</dbReference>
<proteinExistence type="inferred from homology"/>
<dbReference type="InterPro" id="IPR013809">
    <property type="entry name" value="ENTH"/>
</dbReference>
<comment type="subcellular location">
    <subcellularLocation>
        <location evidence="1">Cytoplasm</location>
    </subcellularLocation>
</comment>